<evidence type="ECO:0000313" key="16">
    <source>
        <dbReference type="EMBL" id="AER66358.1"/>
    </source>
</evidence>
<dbReference type="GO" id="GO:0009252">
    <property type="term" value="P:peptidoglycan biosynthetic process"/>
    <property type="evidence" value="ECO:0007669"/>
    <property type="project" value="UniProtKB-KW"/>
</dbReference>
<evidence type="ECO:0000313" key="17">
    <source>
        <dbReference type="Proteomes" id="UP000005868"/>
    </source>
</evidence>
<evidence type="ECO:0000256" key="12">
    <source>
        <dbReference type="ARBA" id="ARBA00023316"/>
    </source>
</evidence>
<dbReference type="Gene3D" id="3.30.1390.30">
    <property type="entry name" value="Penicillin-binding protein 2a, domain 3"/>
    <property type="match status" value="1"/>
</dbReference>
<evidence type="ECO:0000256" key="1">
    <source>
        <dbReference type="ARBA" id="ARBA00004167"/>
    </source>
</evidence>
<dbReference type="InterPro" id="IPR017790">
    <property type="entry name" value="Penicillin-binding_protein_2"/>
</dbReference>
<evidence type="ECO:0000256" key="3">
    <source>
        <dbReference type="ARBA" id="ARBA00022475"/>
    </source>
</evidence>
<keyword evidence="3" id="KW-1003">Cell membrane</keyword>
<organism evidence="16 17">
    <name type="scientific">Thermovirga lienii (strain ATCC BAA-1197 / DSM 17291 / Cas60314)</name>
    <dbReference type="NCBI Taxonomy" id="580340"/>
    <lineage>
        <taxon>Bacteria</taxon>
        <taxon>Thermotogati</taxon>
        <taxon>Synergistota</taxon>
        <taxon>Synergistia</taxon>
        <taxon>Synergistales</taxon>
        <taxon>Thermovirgaceae</taxon>
        <taxon>Thermovirga</taxon>
    </lineage>
</organism>
<dbReference type="SUPFAM" id="SSF56601">
    <property type="entry name" value="beta-lactamase/transpeptidase-like"/>
    <property type="match status" value="1"/>
</dbReference>
<dbReference type="GO" id="GO:0016757">
    <property type="term" value="F:glycosyltransferase activity"/>
    <property type="evidence" value="ECO:0007669"/>
    <property type="project" value="UniProtKB-KW"/>
</dbReference>
<evidence type="ECO:0000259" key="14">
    <source>
        <dbReference type="Pfam" id="PF00905"/>
    </source>
</evidence>
<evidence type="ECO:0000256" key="8">
    <source>
        <dbReference type="ARBA" id="ARBA00022960"/>
    </source>
</evidence>
<evidence type="ECO:0000256" key="13">
    <source>
        <dbReference type="SAM" id="Phobius"/>
    </source>
</evidence>
<dbReference type="EMBL" id="CP003096">
    <property type="protein sequence ID" value="AER66358.1"/>
    <property type="molecule type" value="Genomic_DNA"/>
</dbReference>
<evidence type="ECO:0000256" key="7">
    <source>
        <dbReference type="ARBA" id="ARBA00022801"/>
    </source>
</evidence>
<dbReference type="PANTHER" id="PTHR30627">
    <property type="entry name" value="PEPTIDOGLYCAN D,D-TRANSPEPTIDASE"/>
    <property type="match status" value="1"/>
</dbReference>
<keyword evidence="16" id="KW-0328">Glycosyltransferase</keyword>
<dbReference type="eggNOG" id="COG0768">
    <property type="taxonomic scope" value="Bacteria"/>
</dbReference>
<keyword evidence="16" id="KW-0808">Transferase</keyword>
<feature type="transmembrane region" description="Helical" evidence="13">
    <location>
        <begin position="12"/>
        <end position="33"/>
    </location>
</feature>
<keyword evidence="7" id="KW-0378">Hydrolase</keyword>
<evidence type="ECO:0000256" key="4">
    <source>
        <dbReference type="ARBA" id="ARBA00022519"/>
    </source>
</evidence>
<dbReference type="Pfam" id="PF03717">
    <property type="entry name" value="PBP_dimer"/>
    <property type="match status" value="1"/>
</dbReference>
<dbReference type="InterPro" id="IPR012338">
    <property type="entry name" value="Beta-lactam/transpept-like"/>
</dbReference>
<reference evidence="16 17" key="2">
    <citation type="journal article" date="2012" name="Stand. Genomic Sci.">
        <title>Genome sequence of the moderately thermophilic, amino-acid-degrading and sulfur-reducing bacterium Thermovirga lienii type strain (Cas60314(T)).</title>
        <authorList>
            <person name="Goker M."/>
            <person name="Saunders E."/>
            <person name="Lapidus A."/>
            <person name="Nolan M."/>
            <person name="Lucas S."/>
            <person name="Hammon N."/>
            <person name="Deshpande S."/>
            <person name="Cheng J.F."/>
            <person name="Han C."/>
            <person name="Tapia R."/>
            <person name="Goodwin L.A."/>
            <person name="Pitluck S."/>
            <person name="Liolios K."/>
            <person name="Mavromatis K."/>
            <person name="Pagani I."/>
            <person name="Ivanova N."/>
            <person name="Mikhailova N."/>
            <person name="Pati A."/>
            <person name="Chen A."/>
            <person name="Palaniappan K."/>
            <person name="Land M."/>
            <person name="Chang Y.J."/>
            <person name="Jeffries C.D."/>
            <person name="Brambilla E.M."/>
            <person name="Rohde M."/>
            <person name="Spring S."/>
            <person name="Detter J.C."/>
            <person name="Woyke T."/>
            <person name="Bristow J."/>
            <person name="Eisen J.A."/>
            <person name="Markowitz V."/>
            <person name="Hugenholtz P."/>
            <person name="Kyrpides N.C."/>
            <person name="Klenk H.P."/>
        </authorList>
    </citation>
    <scope>NUCLEOTIDE SEQUENCE [LARGE SCALE GENOMIC DNA]</scope>
    <source>
        <strain evidence="17">ATCC BAA-1197 / DSM 17291 / Cas60314</strain>
    </source>
</reference>
<dbReference type="EC" id="2.4.1.129" evidence="16"/>
<evidence type="ECO:0000256" key="10">
    <source>
        <dbReference type="ARBA" id="ARBA00022989"/>
    </source>
</evidence>
<dbReference type="STRING" id="580340.Tlie_0623"/>
<keyword evidence="6 13" id="KW-0812">Transmembrane</keyword>
<dbReference type="NCBIfam" id="TIGR03423">
    <property type="entry name" value="pbp2_mrdA"/>
    <property type="match status" value="1"/>
</dbReference>
<evidence type="ECO:0000256" key="9">
    <source>
        <dbReference type="ARBA" id="ARBA00022984"/>
    </source>
</evidence>
<dbReference type="HOGENOM" id="CLU_009289_1_2_0"/>
<evidence type="ECO:0000259" key="15">
    <source>
        <dbReference type="Pfam" id="PF03717"/>
    </source>
</evidence>
<dbReference type="GO" id="GO:0071972">
    <property type="term" value="F:peptidoglycan L,D-transpeptidase activity"/>
    <property type="evidence" value="ECO:0007669"/>
    <property type="project" value="TreeGrafter"/>
</dbReference>
<sequence>MPHRLDPGEKRIQALAWLVLFSVFLLVLALFRFQILQSDKYINLAAQNRLRFIRLPPSRGDIVDANGAILATSMKVFDLIGYPQDLLKDESINILERVFLRHGIPFTKDKIKATIKKQYSVPYNAVTVLSNLTIAQVSDLVSDPEYPEFLYPLPVMRRVYPTGNLLPHVLGYVGEITKEELESLGGKGYRGGDIIGKAGVELIYEDQLRGEYGEEAIEVDARGRRVRVVDRKEPVPGDRIALTIDLNAQSYAASLLGDRKGVVFAMDVRNGDVKVLYSYPGYDPNALAWGLSSKEWALMLKDKDKPMMNRTISGTYPPASTYKLLTAYAALAEKKITPSTTYYCPGAFKLGNRTFRCWKTTGHGTVNLEKAIRESCDVYFYQVGLKTGIDAITFWSRKFGLGSPTGIDLPGEASGLVADPVWKKRVFNESWYPGDTVNYSIGQGFLLTTPIQMARVFAAIANGGKLVRPRLHAGRAVEVDDLGLSDRFLKILRNALYQVVKSGTGRLAGGYGVEVSGKTGTAQNPHGEDHAWFVGYAPSKKPEYVAVALVEGGGHGSSAAAPIVGQVLSFLCRGPR</sequence>
<evidence type="ECO:0000256" key="11">
    <source>
        <dbReference type="ARBA" id="ARBA00023136"/>
    </source>
</evidence>
<dbReference type="GO" id="GO:0006508">
    <property type="term" value="P:proteolysis"/>
    <property type="evidence" value="ECO:0007669"/>
    <property type="project" value="UniProtKB-KW"/>
</dbReference>
<dbReference type="GO" id="GO:0009002">
    <property type="term" value="F:serine-type D-Ala-D-Ala carboxypeptidase activity"/>
    <property type="evidence" value="ECO:0007669"/>
    <property type="project" value="InterPro"/>
</dbReference>
<dbReference type="Gene3D" id="3.90.1310.10">
    <property type="entry name" value="Penicillin-binding protein 2a (Domain 2)"/>
    <property type="match status" value="1"/>
</dbReference>
<comment type="subcellular location">
    <subcellularLocation>
        <location evidence="2">Cell membrane</location>
    </subcellularLocation>
    <subcellularLocation>
        <location evidence="1">Membrane</location>
        <topology evidence="1">Single-pass membrane protein</topology>
    </subcellularLocation>
</comment>
<accession>G7V8R7</accession>
<feature type="domain" description="Penicillin-binding protein dimerisation" evidence="15">
    <location>
        <begin position="55"/>
        <end position="228"/>
    </location>
</feature>
<dbReference type="PANTHER" id="PTHR30627:SF2">
    <property type="entry name" value="PEPTIDOGLYCAN D,D-TRANSPEPTIDASE MRDA"/>
    <property type="match status" value="1"/>
</dbReference>
<keyword evidence="17" id="KW-1185">Reference proteome</keyword>
<dbReference type="InterPro" id="IPR050515">
    <property type="entry name" value="Beta-lactam/transpept"/>
</dbReference>
<keyword evidence="10 13" id="KW-1133">Transmembrane helix</keyword>
<evidence type="ECO:0000256" key="2">
    <source>
        <dbReference type="ARBA" id="ARBA00004236"/>
    </source>
</evidence>
<dbReference type="InterPro" id="IPR001460">
    <property type="entry name" value="PCN-bd_Tpept"/>
</dbReference>
<protein>
    <submittedName>
        <fullName evidence="16">Penicillin-binding protein 2</fullName>
        <ecNumber evidence="16">2.4.1.129</ecNumber>
    </submittedName>
</protein>
<dbReference type="KEGG" id="tli:Tlie_0623"/>
<dbReference type="GO" id="GO:0008360">
    <property type="term" value="P:regulation of cell shape"/>
    <property type="evidence" value="ECO:0007669"/>
    <property type="project" value="UniProtKB-KW"/>
</dbReference>
<evidence type="ECO:0000256" key="5">
    <source>
        <dbReference type="ARBA" id="ARBA00022670"/>
    </source>
</evidence>
<dbReference type="Gene3D" id="3.40.710.10">
    <property type="entry name" value="DD-peptidase/beta-lactamase superfamily"/>
    <property type="match status" value="1"/>
</dbReference>
<keyword evidence="11 13" id="KW-0472">Membrane</keyword>
<reference evidence="17" key="1">
    <citation type="submission" date="2011-10" db="EMBL/GenBank/DDBJ databases">
        <title>The complete genome of chromosome of Thermovirga lienii DSM 17291.</title>
        <authorList>
            <consortium name="US DOE Joint Genome Institute (JGI-PGF)"/>
            <person name="Lucas S."/>
            <person name="Copeland A."/>
            <person name="Lapidus A."/>
            <person name="Glavina del Rio T."/>
            <person name="Dalin E."/>
            <person name="Tice H."/>
            <person name="Bruce D."/>
            <person name="Goodwin L."/>
            <person name="Pitluck S."/>
            <person name="Peters L."/>
            <person name="Mikhailova N."/>
            <person name="Saunders E."/>
            <person name="Kyrpides N."/>
            <person name="Mavromatis K."/>
            <person name="Ivanova N."/>
            <person name="Last F.I."/>
            <person name="Brettin T."/>
            <person name="Detter J.C."/>
            <person name="Han C."/>
            <person name="Larimer F."/>
            <person name="Land M."/>
            <person name="Hauser L."/>
            <person name="Markowitz V."/>
            <person name="Cheng J.-F."/>
            <person name="Hugenholtz P."/>
            <person name="Woyke T."/>
            <person name="Wu D."/>
            <person name="Spring S."/>
            <person name="Schroeder M."/>
            <person name="Brambilla E.-M."/>
            <person name="Klenk H.-P."/>
            <person name="Eisen J.A."/>
        </authorList>
    </citation>
    <scope>NUCLEOTIDE SEQUENCE [LARGE SCALE GENOMIC DNA]</scope>
    <source>
        <strain evidence="17">ATCC BAA-1197 / DSM 17291 / Cas60314</strain>
    </source>
</reference>
<feature type="domain" description="Penicillin-binding protein transpeptidase" evidence="14">
    <location>
        <begin position="261"/>
        <end position="568"/>
    </location>
</feature>
<dbReference type="InterPro" id="IPR005311">
    <property type="entry name" value="PBP_dimer"/>
</dbReference>
<dbReference type="SUPFAM" id="SSF56519">
    <property type="entry name" value="Penicillin binding protein dimerisation domain"/>
    <property type="match status" value="1"/>
</dbReference>
<dbReference type="FunFam" id="3.40.710.10:FF:000024">
    <property type="entry name" value="Penicillin-binding protein 2"/>
    <property type="match status" value="1"/>
</dbReference>
<dbReference type="GO" id="GO:0008658">
    <property type="term" value="F:penicillin binding"/>
    <property type="evidence" value="ECO:0007669"/>
    <property type="project" value="InterPro"/>
</dbReference>
<dbReference type="Pfam" id="PF00905">
    <property type="entry name" value="Transpeptidase"/>
    <property type="match status" value="1"/>
</dbReference>
<keyword evidence="5" id="KW-0645">Protease</keyword>
<gene>
    <name evidence="16" type="ordered locus">Tlie_0623</name>
</gene>
<name>G7V8R7_THELD</name>
<dbReference type="Proteomes" id="UP000005868">
    <property type="component" value="Chromosome"/>
</dbReference>
<keyword evidence="8" id="KW-0133">Cell shape</keyword>
<keyword evidence="12" id="KW-0961">Cell wall biogenesis/degradation</keyword>
<keyword evidence="9" id="KW-0573">Peptidoglycan synthesis</keyword>
<dbReference type="AlphaFoldDB" id="G7V8R7"/>
<dbReference type="InterPro" id="IPR036138">
    <property type="entry name" value="PBP_dimer_sf"/>
</dbReference>
<dbReference type="GO" id="GO:0005886">
    <property type="term" value="C:plasma membrane"/>
    <property type="evidence" value="ECO:0007669"/>
    <property type="project" value="UniProtKB-SubCell"/>
</dbReference>
<dbReference type="OrthoDB" id="9770103at2"/>
<keyword evidence="4" id="KW-0997">Cell inner membrane</keyword>
<proteinExistence type="predicted"/>
<dbReference type="GO" id="GO:0071555">
    <property type="term" value="P:cell wall organization"/>
    <property type="evidence" value="ECO:0007669"/>
    <property type="project" value="UniProtKB-KW"/>
</dbReference>
<evidence type="ECO:0000256" key="6">
    <source>
        <dbReference type="ARBA" id="ARBA00022692"/>
    </source>
</evidence>